<gene>
    <name evidence="4" type="ORF">QT711_02230</name>
</gene>
<accession>A0ABU4G4Y9</accession>
<sequence>MKYVEYLLELTGHFLEDDETETSISALAGILNCSERHVKTIMQSLQNDGVIEWQTQRGRGKKPRLTVKVSRNTVLLIQAKKRVEVQQYREAFKLMESLGRVEQEEFRKWFSNHVGLTQKREKDAYEVDVLRYPFYETSLIMDPLWTTSRHDAHMVQQVFDRLVEYDAVSEQLTSSIARHWESEDGKLWTFYLHKGITFHHGRDLTSTDVQSTFSRLMDEKDLFRTIDKIISCNRTVIQFMLKEVDYLFPRSLASTKASIVPVEIVTANPEKFKVFPIGSGPYKLTVHDENLIRLEVNQSYFSERPWLDQIDIIKTPAQYKAEAGHPFLLAAPDATWRQVKRVEDGASYISFNCIKNGPIRQQTIRRAIC</sequence>
<dbReference type="Pfam" id="PF00496">
    <property type="entry name" value="SBP_bac_5"/>
    <property type="match status" value="1"/>
</dbReference>
<evidence type="ECO:0000313" key="4">
    <source>
        <dbReference type="EMBL" id="MDW0111986.1"/>
    </source>
</evidence>
<dbReference type="PANTHER" id="PTHR30290:SF72">
    <property type="entry name" value="HTH-TYPE TRANSCRIPTIONAL REGULATOR SGRR"/>
    <property type="match status" value="1"/>
</dbReference>
<dbReference type="PANTHER" id="PTHR30290">
    <property type="entry name" value="PERIPLASMIC BINDING COMPONENT OF ABC TRANSPORTER"/>
    <property type="match status" value="1"/>
</dbReference>
<feature type="domain" description="Transcriptional regulator SgrR N-terminal HTH" evidence="3">
    <location>
        <begin position="8"/>
        <end position="98"/>
    </location>
</feature>
<dbReference type="RefSeq" id="WP_317941853.1">
    <property type="nucleotide sequence ID" value="NZ_JAUBDI010000001.1"/>
</dbReference>
<organism evidence="4 5">
    <name type="scientific">Sporosarcina saromensis</name>
    <dbReference type="NCBI Taxonomy" id="359365"/>
    <lineage>
        <taxon>Bacteria</taxon>
        <taxon>Bacillati</taxon>
        <taxon>Bacillota</taxon>
        <taxon>Bacilli</taxon>
        <taxon>Bacillales</taxon>
        <taxon>Caryophanaceae</taxon>
        <taxon>Sporosarcina</taxon>
    </lineage>
</organism>
<dbReference type="InterPro" id="IPR000914">
    <property type="entry name" value="SBP_5_dom"/>
</dbReference>
<feature type="domain" description="Solute-binding protein family 5" evidence="2">
    <location>
        <begin position="176"/>
        <end position="368"/>
    </location>
</feature>
<keyword evidence="5" id="KW-1185">Reference proteome</keyword>
<dbReference type="Pfam" id="PF12793">
    <property type="entry name" value="SgrR_N"/>
    <property type="match status" value="1"/>
</dbReference>
<evidence type="ECO:0000259" key="3">
    <source>
        <dbReference type="Pfam" id="PF12793"/>
    </source>
</evidence>
<dbReference type="InterPro" id="IPR025370">
    <property type="entry name" value="SgrR_HTH_N"/>
</dbReference>
<evidence type="ECO:0000313" key="5">
    <source>
        <dbReference type="Proteomes" id="UP001282284"/>
    </source>
</evidence>
<evidence type="ECO:0000256" key="1">
    <source>
        <dbReference type="ARBA" id="ARBA00023125"/>
    </source>
</evidence>
<name>A0ABU4G4Y9_9BACL</name>
<dbReference type="InterPro" id="IPR039424">
    <property type="entry name" value="SBP_5"/>
</dbReference>
<proteinExistence type="predicted"/>
<dbReference type="SUPFAM" id="SSF53850">
    <property type="entry name" value="Periplasmic binding protein-like II"/>
    <property type="match status" value="1"/>
</dbReference>
<dbReference type="Gene3D" id="3.40.190.10">
    <property type="entry name" value="Periplasmic binding protein-like II"/>
    <property type="match status" value="1"/>
</dbReference>
<dbReference type="Proteomes" id="UP001282284">
    <property type="component" value="Unassembled WGS sequence"/>
</dbReference>
<evidence type="ECO:0000259" key="2">
    <source>
        <dbReference type="Pfam" id="PF00496"/>
    </source>
</evidence>
<comment type="caution">
    <text evidence="4">The sequence shown here is derived from an EMBL/GenBank/DDBJ whole genome shotgun (WGS) entry which is preliminary data.</text>
</comment>
<reference evidence="4 5" key="1">
    <citation type="submission" date="2023-06" db="EMBL/GenBank/DDBJ databases">
        <title>Sporosarcina sp. nov., isolated from Korean traditional fermented seafood 'Jeotgal'.</title>
        <authorList>
            <person name="Yang A.I."/>
            <person name="Shin N.-R."/>
        </authorList>
    </citation>
    <scope>NUCLEOTIDE SEQUENCE [LARGE SCALE GENOMIC DNA]</scope>
    <source>
        <strain evidence="4 5">KCTC13119</strain>
    </source>
</reference>
<keyword evidence="1" id="KW-0238">DNA-binding</keyword>
<protein>
    <submittedName>
        <fullName evidence="4">ABC transporter substrate-binding protein</fullName>
    </submittedName>
</protein>
<dbReference type="EMBL" id="JAUBDI010000001">
    <property type="protein sequence ID" value="MDW0111986.1"/>
    <property type="molecule type" value="Genomic_DNA"/>
</dbReference>